<keyword evidence="3" id="KW-1185">Reference proteome</keyword>
<keyword evidence="1" id="KW-0812">Transmembrane</keyword>
<keyword evidence="1" id="KW-0472">Membrane</keyword>
<gene>
    <name evidence="2" type="ORF">AB8S09_03155</name>
</gene>
<name>A0ABV4DVE6_9CLOT</name>
<comment type="caution">
    <text evidence="2">The sequence shown here is derived from an EMBL/GenBank/DDBJ whole genome shotgun (WGS) entry which is preliminary data.</text>
</comment>
<feature type="transmembrane region" description="Helical" evidence="1">
    <location>
        <begin position="40"/>
        <end position="59"/>
    </location>
</feature>
<feature type="transmembrane region" description="Helical" evidence="1">
    <location>
        <begin position="16"/>
        <end position="34"/>
    </location>
</feature>
<sequence length="208" mass="24902">MNIDKAIRKQKRSHRILMLSTGLIFFMLPGYFILTGKFYTFYTTYLIILEILIFLAIIVKVDNASLSFTYDGYRLKVNIGIKNSRLNIICDKIVFVHVEDYVQKNTGRSEFKIIFISISKFRNDRMIPVHREFLKRHAYVAHEYAKLKIIYPKEEFYYTIIKRGELNKYPFLDTVYKSCVYANFTKESIEKIKFYRNNSENYVLKNKK</sequence>
<evidence type="ECO:0000313" key="2">
    <source>
        <dbReference type="EMBL" id="MEY8762647.1"/>
    </source>
</evidence>
<accession>A0ABV4DVE6</accession>
<evidence type="ECO:0000313" key="3">
    <source>
        <dbReference type="Proteomes" id="UP001565220"/>
    </source>
</evidence>
<evidence type="ECO:0000256" key="1">
    <source>
        <dbReference type="SAM" id="Phobius"/>
    </source>
</evidence>
<dbReference type="RefSeq" id="WP_294184808.1">
    <property type="nucleotide sequence ID" value="NZ_JBGFFE010000002.1"/>
</dbReference>
<dbReference type="Proteomes" id="UP001565220">
    <property type="component" value="Unassembled WGS sequence"/>
</dbReference>
<proteinExistence type="predicted"/>
<organism evidence="2 3">
    <name type="scientific">Clostridium lapidicellarium</name>
    <dbReference type="NCBI Taxonomy" id="3240931"/>
    <lineage>
        <taxon>Bacteria</taxon>
        <taxon>Bacillati</taxon>
        <taxon>Bacillota</taxon>
        <taxon>Clostridia</taxon>
        <taxon>Eubacteriales</taxon>
        <taxon>Clostridiaceae</taxon>
        <taxon>Clostridium</taxon>
    </lineage>
</organism>
<keyword evidence="1" id="KW-1133">Transmembrane helix</keyword>
<reference evidence="2 3" key="1">
    <citation type="submission" date="2024-08" db="EMBL/GenBank/DDBJ databases">
        <title>Clostridium lapicellarii sp. nov., and Clostridium renhuaiense sp. nov., two species isolated from the mud in a fermentation cellar used for producing sauce-flavour Chinese liquors.</title>
        <authorList>
            <person name="Yang F."/>
            <person name="Wang H."/>
            <person name="Chen L.Q."/>
            <person name="Zhou N."/>
            <person name="Lu J.J."/>
            <person name="Pu X.X."/>
            <person name="Wan B."/>
            <person name="Wang L."/>
            <person name="Liu S.J."/>
        </authorList>
    </citation>
    <scope>NUCLEOTIDE SEQUENCE [LARGE SCALE GENOMIC DNA]</scope>
    <source>
        <strain evidence="2 3">MT-113</strain>
    </source>
</reference>
<protein>
    <submittedName>
        <fullName evidence="2">Uncharacterized protein</fullName>
    </submittedName>
</protein>
<dbReference type="EMBL" id="JBGFFE010000002">
    <property type="protein sequence ID" value="MEY8762647.1"/>
    <property type="molecule type" value="Genomic_DNA"/>
</dbReference>